<dbReference type="AlphaFoldDB" id="A0A0B2WJR4"/>
<sequence>MEDWPDLEVEPLAWAAASPMYEADVTWLVRDATQRMLASCNFGSVLDAHHDPRARNRPGAVTLPITNVGGGCSVKTVE</sequence>
<evidence type="ECO:0000313" key="1">
    <source>
        <dbReference type="EMBL" id="KHN93949.1"/>
    </source>
</evidence>
<keyword evidence="2" id="KW-1185">Reference proteome</keyword>
<accession>A0A0B2WJR4</accession>
<name>A0A0B2WJR4_METAS</name>
<dbReference type="GeneID" id="63742659"/>
<proteinExistence type="predicted"/>
<dbReference type="RefSeq" id="XP_040675015.1">
    <property type="nucleotide sequence ID" value="XM_040827002.1"/>
</dbReference>
<comment type="caution">
    <text evidence="1">The sequence shown here is derived from an EMBL/GenBank/DDBJ whole genome shotgun (WGS) entry which is preliminary data.</text>
</comment>
<evidence type="ECO:0000313" key="2">
    <source>
        <dbReference type="Proteomes" id="UP000030816"/>
    </source>
</evidence>
<gene>
    <name evidence="1" type="ORF">MAM_08204</name>
</gene>
<dbReference type="Proteomes" id="UP000030816">
    <property type="component" value="Unassembled WGS sequence"/>
</dbReference>
<reference evidence="1 2" key="1">
    <citation type="journal article" date="2014" name="Proc. Natl. Acad. Sci. U.S.A.">
        <title>Trajectory and genomic determinants of fungal-pathogen speciation and host adaptation.</title>
        <authorList>
            <person name="Hu X."/>
            <person name="Xiao G."/>
            <person name="Zheng P."/>
            <person name="Shang Y."/>
            <person name="Su Y."/>
            <person name="Zhang X."/>
            <person name="Liu X."/>
            <person name="Zhan S."/>
            <person name="St Leger R.J."/>
            <person name="Wang C."/>
        </authorList>
    </citation>
    <scope>NUCLEOTIDE SEQUENCE [LARGE SCALE GENOMIC DNA]</scope>
    <source>
        <strain evidence="1 2">ARSEF 1941</strain>
    </source>
</reference>
<protein>
    <submittedName>
        <fullName evidence="1">Uncharacterized protein</fullName>
    </submittedName>
</protein>
<organism evidence="1 2">
    <name type="scientific">Metarhizium album (strain ARSEF 1941)</name>
    <dbReference type="NCBI Taxonomy" id="1081103"/>
    <lineage>
        <taxon>Eukaryota</taxon>
        <taxon>Fungi</taxon>
        <taxon>Dikarya</taxon>
        <taxon>Ascomycota</taxon>
        <taxon>Pezizomycotina</taxon>
        <taxon>Sordariomycetes</taxon>
        <taxon>Hypocreomycetidae</taxon>
        <taxon>Hypocreales</taxon>
        <taxon>Clavicipitaceae</taxon>
        <taxon>Metarhizium</taxon>
    </lineage>
</organism>
<dbReference type="EMBL" id="AZHE01000046">
    <property type="protein sequence ID" value="KHN93949.1"/>
    <property type="molecule type" value="Genomic_DNA"/>
</dbReference>
<dbReference type="HOGENOM" id="CLU_2622526_0_0_1"/>